<dbReference type="Gene3D" id="3.40.710.10">
    <property type="entry name" value="DD-peptidase/beta-lactamase superfamily"/>
    <property type="match status" value="1"/>
</dbReference>
<name>A0A382RQT8_9ZZZZ</name>
<feature type="domain" description="Beta-lactamase-related" evidence="1">
    <location>
        <begin position="27"/>
        <end position="306"/>
    </location>
</feature>
<dbReference type="SUPFAM" id="SSF56601">
    <property type="entry name" value="beta-lactamase/transpeptidase-like"/>
    <property type="match status" value="1"/>
</dbReference>
<dbReference type="InterPro" id="IPR050789">
    <property type="entry name" value="Diverse_Enzym_Activities"/>
</dbReference>
<accession>A0A382RQT8</accession>
<dbReference type="PANTHER" id="PTHR43283:SF3">
    <property type="entry name" value="BETA-LACTAMASE FAMILY PROTEIN (AFU_ORTHOLOGUE AFUA_5G07500)"/>
    <property type="match status" value="1"/>
</dbReference>
<protein>
    <recommendedName>
        <fullName evidence="1">Beta-lactamase-related domain-containing protein</fullName>
    </recommendedName>
</protein>
<dbReference type="InterPro" id="IPR012338">
    <property type="entry name" value="Beta-lactam/transpept-like"/>
</dbReference>
<dbReference type="PANTHER" id="PTHR43283">
    <property type="entry name" value="BETA-LACTAMASE-RELATED"/>
    <property type="match status" value="1"/>
</dbReference>
<organism evidence="2">
    <name type="scientific">marine metagenome</name>
    <dbReference type="NCBI Taxonomy" id="408172"/>
    <lineage>
        <taxon>unclassified sequences</taxon>
        <taxon>metagenomes</taxon>
        <taxon>ecological metagenomes</taxon>
    </lineage>
</organism>
<feature type="non-terminal residue" evidence="2">
    <location>
        <position position="314"/>
    </location>
</feature>
<evidence type="ECO:0000313" key="2">
    <source>
        <dbReference type="EMBL" id="SVD00049.1"/>
    </source>
</evidence>
<sequence length="314" mass="34702">MKRSLLALVVFAASSWSQAKEPVSPVRARMQTFVKDKVISGSVTTIATKDKMLSLETVGYADLKTKEVMRPDHLFWIASMTKPMASVCVLQLQEEGKLSIEDPVEKHLPEFKGQWMVEKREGGKLILKRPAHAITIRDLLTHTSGLANTSTPRTESTLGELVMSYSKTPLNFKPGSKWSYSNAGINTLGRIVEVVSGVPFAKFLQERVLDPCGMKDTTFWPTPAQAKRVAKSYRPDKNGELQQVEVRFLAGGISNRKRTPYPAGGLYSTAGDVTLFYQMMLNGGIANGKRVLKKETAALMTRTQTGDIETGFVE</sequence>
<dbReference type="InterPro" id="IPR001466">
    <property type="entry name" value="Beta-lactam-related"/>
</dbReference>
<dbReference type="AlphaFoldDB" id="A0A382RQT8"/>
<dbReference type="Pfam" id="PF00144">
    <property type="entry name" value="Beta-lactamase"/>
    <property type="match status" value="1"/>
</dbReference>
<dbReference type="EMBL" id="UINC01123525">
    <property type="protein sequence ID" value="SVD00049.1"/>
    <property type="molecule type" value="Genomic_DNA"/>
</dbReference>
<gene>
    <name evidence="2" type="ORF">METZ01_LOCUS352903</name>
</gene>
<proteinExistence type="predicted"/>
<evidence type="ECO:0000259" key="1">
    <source>
        <dbReference type="Pfam" id="PF00144"/>
    </source>
</evidence>
<reference evidence="2" key="1">
    <citation type="submission" date="2018-05" db="EMBL/GenBank/DDBJ databases">
        <authorList>
            <person name="Lanie J.A."/>
            <person name="Ng W.-L."/>
            <person name="Kazmierczak K.M."/>
            <person name="Andrzejewski T.M."/>
            <person name="Davidsen T.M."/>
            <person name="Wayne K.J."/>
            <person name="Tettelin H."/>
            <person name="Glass J.I."/>
            <person name="Rusch D."/>
            <person name="Podicherti R."/>
            <person name="Tsui H.-C.T."/>
            <person name="Winkler M.E."/>
        </authorList>
    </citation>
    <scope>NUCLEOTIDE SEQUENCE</scope>
</reference>